<dbReference type="EMBL" id="CH476596">
    <property type="protein sequence ID" value="EAU37347.1"/>
    <property type="molecule type" value="Genomic_DNA"/>
</dbReference>
<dbReference type="HOGENOM" id="CLU_010194_9_1_1"/>
<reference evidence="2" key="1">
    <citation type="submission" date="2005-09" db="EMBL/GenBank/DDBJ databases">
        <title>Annotation of the Aspergillus terreus NIH2624 genome.</title>
        <authorList>
            <person name="Birren B.W."/>
            <person name="Lander E.S."/>
            <person name="Galagan J.E."/>
            <person name="Nusbaum C."/>
            <person name="Devon K."/>
            <person name="Henn M."/>
            <person name="Ma L.-J."/>
            <person name="Jaffe D.B."/>
            <person name="Butler J."/>
            <person name="Alvarez P."/>
            <person name="Gnerre S."/>
            <person name="Grabherr M."/>
            <person name="Kleber M."/>
            <person name="Mauceli E.W."/>
            <person name="Brockman W."/>
            <person name="Rounsley S."/>
            <person name="Young S.K."/>
            <person name="LaButti K."/>
            <person name="Pushparaj V."/>
            <person name="DeCaprio D."/>
            <person name="Crawford M."/>
            <person name="Koehrsen M."/>
            <person name="Engels R."/>
            <person name="Montgomery P."/>
            <person name="Pearson M."/>
            <person name="Howarth C."/>
            <person name="Larson L."/>
            <person name="Luoma S."/>
            <person name="White J."/>
            <person name="Alvarado L."/>
            <person name="Kodira C.D."/>
            <person name="Zeng Q."/>
            <person name="Oleary S."/>
            <person name="Yandava C."/>
            <person name="Denning D.W."/>
            <person name="Nierman W.C."/>
            <person name="Milne T."/>
            <person name="Madden K."/>
        </authorList>
    </citation>
    <scope>NUCLEOTIDE SEQUENCE [LARGE SCALE GENOMIC DNA]</scope>
    <source>
        <strain evidence="2">NIH 2624 / FGSC A1156</strain>
    </source>
</reference>
<dbReference type="PANTHER" id="PTHR45458:SF1">
    <property type="entry name" value="SHORT CHAIN DEHYDROGENASE"/>
    <property type="match status" value="1"/>
</dbReference>
<dbReference type="STRING" id="341663.Q0CV99"/>
<dbReference type="OrthoDB" id="9876299at2759"/>
<dbReference type="Proteomes" id="UP000007963">
    <property type="component" value="Unassembled WGS sequence"/>
</dbReference>
<dbReference type="RefSeq" id="XP_001211563.1">
    <property type="nucleotide sequence ID" value="XM_001211563.1"/>
</dbReference>
<dbReference type="AlphaFoldDB" id="Q0CV99"/>
<dbReference type="VEuPathDB" id="FungiDB:ATEG_02385"/>
<gene>
    <name evidence="1" type="ORF">ATEG_02385</name>
</gene>
<protein>
    <recommendedName>
        <fullName evidence="3">NAD(P)-binding protein</fullName>
    </recommendedName>
</protein>
<dbReference type="InterPro" id="IPR052184">
    <property type="entry name" value="SDR_enzymes"/>
</dbReference>
<dbReference type="InterPro" id="IPR036291">
    <property type="entry name" value="NAD(P)-bd_dom_sf"/>
</dbReference>
<dbReference type="Gene3D" id="3.40.50.720">
    <property type="entry name" value="NAD(P)-binding Rossmann-like Domain"/>
    <property type="match status" value="1"/>
</dbReference>
<evidence type="ECO:0000313" key="1">
    <source>
        <dbReference type="EMBL" id="EAU37347.1"/>
    </source>
</evidence>
<dbReference type="InterPro" id="IPR002347">
    <property type="entry name" value="SDR_fam"/>
</dbReference>
<organism evidence="1 2">
    <name type="scientific">Aspergillus terreus (strain NIH 2624 / FGSC A1156)</name>
    <dbReference type="NCBI Taxonomy" id="341663"/>
    <lineage>
        <taxon>Eukaryota</taxon>
        <taxon>Fungi</taxon>
        <taxon>Dikarya</taxon>
        <taxon>Ascomycota</taxon>
        <taxon>Pezizomycotina</taxon>
        <taxon>Eurotiomycetes</taxon>
        <taxon>Eurotiomycetidae</taxon>
        <taxon>Eurotiales</taxon>
        <taxon>Aspergillaceae</taxon>
        <taxon>Aspergillus</taxon>
        <taxon>Aspergillus subgen. Circumdati</taxon>
    </lineage>
</organism>
<dbReference type="GeneID" id="4316827"/>
<dbReference type="eggNOG" id="KOG1611">
    <property type="taxonomic scope" value="Eukaryota"/>
</dbReference>
<dbReference type="GO" id="GO:0016616">
    <property type="term" value="F:oxidoreductase activity, acting on the CH-OH group of donors, NAD or NADP as acceptor"/>
    <property type="evidence" value="ECO:0007669"/>
    <property type="project" value="TreeGrafter"/>
</dbReference>
<dbReference type="Pfam" id="PF00106">
    <property type="entry name" value="adh_short"/>
    <property type="match status" value="1"/>
</dbReference>
<evidence type="ECO:0008006" key="3">
    <source>
        <dbReference type="Google" id="ProtNLM"/>
    </source>
</evidence>
<sequence>MYQVAKGSMYGLSSNGKHSITVLTSIQGFIDQFAKTGEKKIDYVVVNAGILKYPNSNRDVCTTTKDHIDRLHNSTRTFDHFAQHLHTNTVGPIIVAQKLLQMADVAVGTIAFMSSDSGSTRRFLSFEDGFAAYSASKAALNQALRVGCLSRNTYQIPTNNPLQHMAEELKRKGSQTIILALHPGEVATDMANIDITWEIDGGQITAEESVRALVNVIQSKTIEHTGTFWTWQNEEYPW</sequence>
<name>Q0CV99_ASPTN</name>
<evidence type="ECO:0000313" key="2">
    <source>
        <dbReference type="Proteomes" id="UP000007963"/>
    </source>
</evidence>
<dbReference type="SUPFAM" id="SSF51735">
    <property type="entry name" value="NAD(P)-binding Rossmann-fold domains"/>
    <property type="match status" value="1"/>
</dbReference>
<dbReference type="PANTHER" id="PTHR45458">
    <property type="entry name" value="SHORT-CHAIN DEHYDROGENASE/REDUCTASE SDR"/>
    <property type="match status" value="1"/>
</dbReference>
<proteinExistence type="predicted"/>
<accession>Q0CV99</accession>